<evidence type="ECO:0000313" key="5">
    <source>
        <dbReference type="Proteomes" id="UP000194236"/>
    </source>
</evidence>
<feature type="domain" description="HTH psq-type" evidence="3">
    <location>
        <begin position="98"/>
        <end position="140"/>
    </location>
</feature>
<feature type="region of interest" description="Disordered" evidence="2">
    <location>
        <begin position="149"/>
        <end position="180"/>
    </location>
</feature>
<evidence type="ECO:0000256" key="1">
    <source>
        <dbReference type="ARBA" id="ARBA00004123"/>
    </source>
</evidence>
<feature type="non-terminal residue" evidence="4">
    <location>
        <position position="180"/>
    </location>
</feature>
<comment type="caution">
    <text evidence="4">The sequence shown here is derived from an EMBL/GenBank/DDBJ whole genome shotgun (WGS) entry which is preliminary data.</text>
</comment>
<feature type="compositionally biased region" description="Acidic residues" evidence="2">
    <location>
        <begin position="1"/>
        <end position="13"/>
    </location>
</feature>
<dbReference type="EMBL" id="MUJZ01050264">
    <property type="protein sequence ID" value="OTF73755.1"/>
    <property type="molecule type" value="Genomic_DNA"/>
</dbReference>
<evidence type="ECO:0000256" key="2">
    <source>
        <dbReference type="SAM" id="MobiDB-lite"/>
    </source>
</evidence>
<evidence type="ECO:0000313" key="4">
    <source>
        <dbReference type="EMBL" id="OTF73755.1"/>
    </source>
</evidence>
<reference evidence="4 5" key="1">
    <citation type="submission" date="2017-03" db="EMBL/GenBank/DDBJ databases">
        <title>Genome Survey of Euroglyphus maynei.</title>
        <authorList>
            <person name="Arlian L.G."/>
            <person name="Morgan M.S."/>
            <person name="Rider S.D."/>
        </authorList>
    </citation>
    <scope>NUCLEOTIDE SEQUENCE [LARGE SCALE GENOMIC DNA]</scope>
    <source>
        <strain evidence="4">Arlian Lab</strain>
        <tissue evidence="4">Whole body</tissue>
    </source>
</reference>
<keyword evidence="5" id="KW-1185">Reference proteome</keyword>
<dbReference type="InterPro" id="IPR009057">
    <property type="entry name" value="Homeodomain-like_sf"/>
</dbReference>
<dbReference type="GO" id="GO:0005634">
    <property type="term" value="C:nucleus"/>
    <property type="evidence" value="ECO:0007669"/>
    <property type="project" value="UniProtKB-SubCell"/>
</dbReference>
<feature type="region of interest" description="Disordered" evidence="2">
    <location>
        <begin position="1"/>
        <end position="30"/>
    </location>
</feature>
<sequence>MSKDSDDDDVILLEDDHHNNDKSKTSSLSSTILSSVLKSGMKPYSNYQSSNTLNVQPTKADDKVQNMSKMKSATIQIYPPNFIVQTKDSTSPSVTPLPKRPHLTSAERMDIINRLKRNESGARIARDYGITKQAVSAIKRRAQLMGDSFQNKYYPNSGNNSRPNSRNQSPSPLINSYSNK</sequence>
<gene>
    <name evidence="4" type="ORF">BLA29_011188</name>
</gene>
<evidence type="ECO:0000259" key="3">
    <source>
        <dbReference type="Pfam" id="PF04218"/>
    </source>
</evidence>
<dbReference type="OrthoDB" id="6516805at2759"/>
<name>A0A1Y3B363_EURMA</name>
<dbReference type="GO" id="GO:0003677">
    <property type="term" value="F:DNA binding"/>
    <property type="evidence" value="ECO:0007669"/>
    <property type="project" value="InterPro"/>
</dbReference>
<proteinExistence type="predicted"/>
<organism evidence="4 5">
    <name type="scientific">Euroglyphus maynei</name>
    <name type="common">Mayne's house dust mite</name>
    <dbReference type="NCBI Taxonomy" id="6958"/>
    <lineage>
        <taxon>Eukaryota</taxon>
        <taxon>Metazoa</taxon>
        <taxon>Ecdysozoa</taxon>
        <taxon>Arthropoda</taxon>
        <taxon>Chelicerata</taxon>
        <taxon>Arachnida</taxon>
        <taxon>Acari</taxon>
        <taxon>Acariformes</taxon>
        <taxon>Sarcoptiformes</taxon>
        <taxon>Astigmata</taxon>
        <taxon>Psoroptidia</taxon>
        <taxon>Analgoidea</taxon>
        <taxon>Pyroglyphidae</taxon>
        <taxon>Pyroglyphinae</taxon>
        <taxon>Euroglyphus</taxon>
    </lineage>
</organism>
<feature type="compositionally biased region" description="Low complexity" evidence="2">
    <location>
        <begin position="155"/>
        <end position="172"/>
    </location>
</feature>
<feature type="compositionally biased region" description="Basic and acidic residues" evidence="2">
    <location>
        <begin position="14"/>
        <end position="24"/>
    </location>
</feature>
<accession>A0A1Y3B363</accession>
<dbReference type="Proteomes" id="UP000194236">
    <property type="component" value="Unassembled WGS sequence"/>
</dbReference>
<dbReference type="InterPro" id="IPR007889">
    <property type="entry name" value="HTH_Psq"/>
</dbReference>
<dbReference type="AlphaFoldDB" id="A0A1Y3B363"/>
<protein>
    <recommendedName>
        <fullName evidence="3">HTH psq-type domain-containing protein</fullName>
    </recommendedName>
</protein>
<dbReference type="Pfam" id="PF04218">
    <property type="entry name" value="CENP-B_N"/>
    <property type="match status" value="1"/>
</dbReference>
<comment type="subcellular location">
    <subcellularLocation>
        <location evidence="1">Nucleus</location>
    </subcellularLocation>
</comment>
<dbReference type="SUPFAM" id="SSF46689">
    <property type="entry name" value="Homeodomain-like"/>
    <property type="match status" value="1"/>
</dbReference>